<evidence type="ECO:0000256" key="3">
    <source>
        <dbReference type="PROSITE-ProRule" id="PRU00023"/>
    </source>
</evidence>
<dbReference type="InterPro" id="IPR002110">
    <property type="entry name" value="Ankyrin_rpt"/>
</dbReference>
<dbReference type="InterPro" id="IPR002182">
    <property type="entry name" value="NB-ARC"/>
</dbReference>
<keyword evidence="1" id="KW-0677">Repeat</keyword>
<feature type="domain" description="NB-ARC" evidence="5">
    <location>
        <begin position="444"/>
        <end position="596"/>
    </location>
</feature>
<evidence type="ECO:0000256" key="2">
    <source>
        <dbReference type="ARBA" id="ARBA00023043"/>
    </source>
</evidence>
<keyword evidence="7" id="KW-1185">Reference proteome</keyword>
<evidence type="ECO:0000313" key="6">
    <source>
        <dbReference type="EMBL" id="OXA44378.1"/>
    </source>
</evidence>
<feature type="repeat" description="ANK" evidence="3">
    <location>
        <begin position="1077"/>
        <end position="1113"/>
    </location>
</feature>
<evidence type="ECO:0000256" key="4">
    <source>
        <dbReference type="SAM" id="Coils"/>
    </source>
</evidence>
<keyword evidence="4" id="KW-0175">Coiled coil</keyword>
<sequence length="1318" mass="149950">MAEALERNKVHSNVYYLGHFNSAFIKQFELAVKDYEKSIQPGRETHAKKSTFVHGGGTGIGGVLGGILGLYFEVKGLAGPAATGGSMAGNYFHNKFQFREKAKKIVATLQNSDSSKETFYDVKQQRQNLYKILVQGATEVFVAFEEIFMAVAQHDLRDLDKIAHDAVGRIFNYLSHSDLQEFSSESIWRGVLEGESKLSTLGKATQSKTRGHKIYFVKNGADEDDTKMESNKKTSFLQKLPLPKLPKLKLSKASKMVTQKLYSQPKLPRNKSAVKINSCDMFNFSGVLFPIENNPFKKFTLYAKDSDKLNLYGYRLSFEGESSEYLERLGYKSLDDIRDDKYEENRINENQLDEANEKILKDLEEDWKKLQNDISTVHQEVQNVGNILYDKVENIAQIIQQPKIKEEIPFLPYPKPDKNFTGRIRLMGDVIKCFTSWDKKSNQQIGFPLVDLHGLGGHGKTQTAQSIAARCIKDDLFNGVIWIDAETQSGIMDKIKRELEHQEIQNVPENDGILLANKLYDFIISKSPQKILVIFDNVEGFEEVESYLPFNKNVDNIAVLITSVEKIIVPTGMGEIDTFKVDIFEKDEANELVVKVLNVGETEPDISLLVSESGRIPVILCIMTGTIVSVRNLGRSSYSITQFLKEMKDKSKILRYPTDPNTKDDLRMQYKKSLYTCVKIALEKLQESNHLYAPLAIHFIERCPYFYNLCPIDYFLKHVTTIKRDMKEISKASLIPLKPIEVLKNAIRLVSSFSLINYKSEKYSEFGFEVEMHRLVQSTIRLIQEDENLEHDILDDLLGCEDYPKSKFSDVKLDKTDEAFFHSGSIAILWSHTIHYEDLIRKYFMEQASLKKMIDCGFFNEVRKIIQVLGEENAVKRMLQFEPDQAVSRVVTRNAFQSALKNDFNGLGLHFIRILQDWRSDICDTLWTAGITSTLKFCTESLNPDVVTVLVEKFALDADFLSSKIGNDTLLVHAILCGKLHVAKHLLDKNANPCVKGYHGYTPLHVLACRWEKGKAGTWNLLAAQIVSKYPTLIYEKDDNGTLPFMIAAESGYKSALNFLLSNMEDPTSQIDCCDKKGNIAMMLAIQNIGYKSMSGVVQVLMQYGADIHYRNPNNLWNAWHYAFSSEFGYKKSKKSRFYNVLKILVENNVSPDIPNENGDTFFHSMLKKNDKLRFVKKSNITELLEFIASNNLCAIFDCKNGDDLTVLELAESLKISGSCREESDYSEDAMSWVDENSGNSSDEYCQIDDNNLLEDGVRSLTVSEEISEDDVPNNDKLGWMEDEDGNLICINDFIRDAFENFVNLDVVIDFIKNLKSE</sequence>
<keyword evidence="2 3" id="KW-0040">ANK repeat</keyword>
<dbReference type="InterPro" id="IPR036770">
    <property type="entry name" value="Ankyrin_rpt-contain_sf"/>
</dbReference>
<organism evidence="6 7">
    <name type="scientific">Folsomia candida</name>
    <name type="common">Springtail</name>
    <dbReference type="NCBI Taxonomy" id="158441"/>
    <lineage>
        <taxon>Eukaryota</taxon>
        <taxon>Metazoa</taxon>
        <taxon>Ecdysozoa</taxon>
        <taxon>Arthropoda</taxon>
        <taxon>Hexapoda</taxon>
        <taxon>Collembola</taxon>
        <taxon>Entomobryomorpha</taxon>
        <taxon>Isotomoidea</taxon>
        <taxon>Isotomidae</taxon>
        <taxon>Proisotominae</taxon>
        <taxon>Folsomia</taxon>
    </lineage>
</organism>
<evidence type="ECO:0000259" key="5">
    <source>
        <dbReference type="Pfam" id="PF00931"/>
    </source>
</evidence>
<dbReference type="Gene3D" id="1.25.40.20">
    <property type="entry name" value="Ankyrin repeat-containing domain"/>
    <property type="match status" value="2"/>
</dbReference>
<dbReference type="SUPFAM" id="SSF48403">
    <property type="entry name" value="Ankyrin repeat"/>
    <property type="match status" value="1"/>
</dbReference>
<protein>
    <submittedName>
        <fullName evidence="6">Ankyrin-2</fullName>
    </submittedName>
</protein>
<reference evidence="6 7" key="1">
    <citation type="submission" date="2015-12" db="EMBL/GenBank/DDBJ databases">
        <title>The genome of Folsomia candida.</title>
        <authorList>
            <person name="Faddeeva A."/>
            <person name="Derks M.F."/>
            <person name="Anvar Y."/>
            <person name="Smit S."/>
            <person name="Van Straalen N."/>
            <person name="Roelofs D."/>
        </authorList>
    </citation>
    <scope>NUCLEOTIDE SEQUENCE [LARGE SCALE GENOMIC DNA]</scope>
    <source>
        <strain evidence="6 7">VU population</strain>
        <tissue evidence="6">Whole body</tissue>
    </source>
</reference>
<dbReference type="OrthoDB" id="496981at2759"/>
<dbReference type="EMBL" id="LNIX01000019">
    <property type="protein sequence ID" value="OXA44378.1"/>
    <property type="molecule type" value="Genomic_DNA"/>
</dbReference>
<dbReference type="SUPFAM" id="SSF52540">
    <property type="entry name" value="P-loop containing nucleoside triphosphate hydrolases"/>
    <property type="match status" value="1"/>
</dbReference>
<dbReference type="GO" id="GO:0005737">
    <property type="term" value="C:cytoplasm"/>
    <property type="evidence" value="ECO:0007669"/>
    <property type="project" value="TreeGrafter"/>
</dbReference>
<dbReference type="Pfam" id="PF00931">
    <property type="entry name" value="NB-ARC"/>
    <property type="match status" value="1"/>
</dbReference>
<comment type="caution">
    <text evidence="6">The sequence shown here is derived from an EMBL/GenBank/DDBJ whole genome shotgun (WGS) entry which is preliminary data.</text>
</comment>
<evidence type="ECO:0000256" key="1">
    <source>
        <dbReference type="ARBA" id="ARBA00022737"/>
    </source>
</evidence>
<dbReference type="GO" id="GO:0043531">
    <property type="term" value="F:ADP binding"/>
    <property type="evidence" value="ECO:0007669"/>
    <property type="project" value="InterPro"/>
</dbReference>
<proteinExistence type="predicted"/>
<dbReference type="PROSITE" id="PS50088">
    <property type="entry name" value="ANK_REPEAT"/>
    <property type="match status" value="1"/>
</dbReference>
<dbReference type="Gene3D" id="3.40.50.300">
    <property type="entry name" value="P-loop containing nucleotide triphosphate hydrolases"/>
    <property type="match status" value="1"/>
</dbReference>
<dbReference type="PANTHER" id="PTHR24198">
    <property type="entry name" value="ANKYRIN REPEAT AND PROTEIN KINASE DOMAIN-CONTAINING PROTEIN"/>
    <property type="match status" value="1"/>
</dbReference>
<dbReference type="InterPro" id="IPR027417">
    <property type="entry name" value="P-loop_NTPase"/>
</dbReference>
<dbReference type="Proteomes" id="UP000198287">
    <property type="component" value="Unassembled WGS sequence"/>
</dbReference>
<accession>A0A226DHE7</accession>
<dbReference type="SMART" id="SM00248">
    <property type="entry name" value="ANK"/>
    <property type="match status" value="5"/>
</dbReference>
<dbReference type="Pfam" id="PF12796">
    <property type="entry name" value="Ank_2"/>
    <property type="match status" value="1"/>
</dbReference>
<dbReference type="PANTHER" id="PTHR24198:SF165">
    <property type="entry name" value="ANKYRIN REPEAT-CONTAINING PROTEIN-RELATED"/>
    <property type="match status" value="1"/>
</dbReference>
<dbReference type="STRING" id="158441.A0A226DHE7"/>
<name>A0A226DHE7_FOLCA</name>
<gene>
    <name evidence="6" type="ORF">Fcan01_21025</name>
</gene>
<evidence type="ECO:0000313" key="7">
    <source>
        <dbReference type="Proteomes" id="UP000198287"/>
    </source>
</evidence>
<feature type="coiled-coil region" evidence="4">
    <location>
        <begin position="338"/>
        <end position="380"/>
    </location>
</feature>